<evidence type="ECO:0000313" key="3">
    <source>
        <dbReference type="Proteomes" id="UP000051450"/>
    </source>
</evidence>
<dbReference type="InterPro" id="IPR041498">
    <property type="entry name" value="Big_6"/>
</dbReference>
<proteinExistence type="predicted"/>
<evidence type="ECO:0000313" key="2">
    <source>
        <dbReference type="EMBL" id="KRK46128.1"/>
    </source>
</evidence>
<comment type="caution">
    <text evidence="2">The sequence shown here is derived from an EMBL/GenBank/DDBJ whole genome shotgun (WGS) entry which is preliminary data.</text>
</comment>
<reference evidence="2 3" key="1">
    <citation type="journal article" date="2015" name="Genome Announc.">
        <title>Expanding the biotechnology potential of lactobacilli through comparative genomics of 213 strains and associated genera.</title>
        <authorList>
            <person name="Sun Z."/>
            <person name="Harris H.M."/>
            <person name="McCann A."/>
            <person name="Guo C."/>
            <person name="Argimon S."/>
            <person name="Zhang W."/>
            <person name="Yang X."/>
            <person name="Jeffery I.B."/>
            <person name="Cooney J.C."/>
            <person name="Kagawa T.F."/>
            <person name="Liu W."/>
            <person name="Song Y."/>
            <person name="Salvetti E."/>
            <person name="Wrobel A."/>
            <person name="Rasinkangas P."/>
            <person name="Parkhill J."/>
            <person name="Rea M.C."/>
            <person name="O'Sullivan O."/>
            <person name="Ritari J."/>
            <person name="Douillard F.P."/>
            <person name="Paul Ross R."/>
            <person name="Yang R."/>
            <person name="Briner A.E."/>
            <person name="Felis G.E."/>
            <person name="de Vos W.M."/>
            <person name="Barrangou R."/>
            <person name="Klaenhammer T.R."/>
            <person name="Caufield P.W."/>
            <person name="Cui Y."/>
            <person name="Zhang H."/>
            <person name="O'Toole P.W."/>
        </authorList>
    </citation>
    <scope>NUCLEOTIDE SEQUENCE [LARGE SCALE GENOMIC DNA]</scope>
    <source>
        <strain evidence="2 3">DSM 15638</strain>
    </source>
</reference>
<dbReference type="InterPro" id="IPR013783">
    <property type="entry name" value="Ig-like_fold"/>
</dbReference>
<dbReference type="Gene3D" id="2.60.40.10">
    <property type="entry name" value="Immunoglobulins"/>
    <property type="match status" value="1"/>
</dbReference>
<sequence length="407" mass="43631">MKKMNKSKISVAKKNVIKTVAVIGLLNSVMILGVSAHSVDASNHEKQVATSEVGTQELGVVTRGSMNVSGTGASGLHLQGNNTVTTGTLDFDYEGKSIVSIGLNESTDYVMSVPAELVPLFNNSTFTNYITGNFQFNNGSKYAYNKNDIRVEDGGKTLRIKNPTQSWFAYADFKVHLSLDLGQMVTDTGIRVADAENNSSYIFTGGLVKNGSSVDWDVVGSYNASYTLPTHRLDPGWTLLQEVPTVEAIFDTDTTVTGRGVPGAKIQIKVGDKVIGTGVVDENGIYVVTIPKQYAGVTVKVNQNTGVGWSKDREVIVKHKDATIAKPQVNIVTEDSKAVTGKGETPGNIIIIADADGKEIARGVVQANRSFEIPIPKQTAYSLLYVTETNGTETSLPTIVPVHATLR</sequence>
<dbReference type="Pfam" id="PF17936">
    <property type="entry name" value="Big_6"/>
    <property type="match status" value="2"/>
</dbReference>
<feature type="domain" description="Bacterial Ig" evidence="1">
    <location>
        <begin position="243"/>
        <end position="304"/>
    </location>
</feature>
<dbReference type="EMBL" id="AZDI01000002">
    <property type="protein sequence ID" value="KRK46128.1"/>
    <property type="molecule type" value="Genomic_DNA"/>
</dbReference>
<gene>
    <name evidence="2" type="ORF">FC66_GL000629</name>
</gene>
<keyword evidence="3" id="KW-1185">Reference proteome</keyword>
<organism evidence="2 3">
    <name type="scientific">Dellaglioa algida DSM 15638</name>
    <dbReference type="NCBI Taxonomy" id="1423719"/>
    <lineage>
        <taxon>Bacteria</taxon>
        <taxon>Bacillati</taxon>
        <taxon>Bacillota</taxon>
        <taxon>Bacilli</taxon>
        <taxon>Lactobacillales</taxon>
        <taxon>Lactobacillaceae</taxon>
        <taxon>Dellaglioa</taxon>
    </lineage>
</organism>
<feature type="domain" description="Bacterial Ig" evidence="1">
    <location>
        <begin position="326"/>
        <end position="393"/>
    </location>
</feature>
<dbReference type="PATRIC" id="fig|1423719.4.peg.639"/>
<dbReference type="Proteomes" id="UP000051450">
    <property type="component" value="Unassembled WGS sequence"/>
</dbReference>
<accession>A0A0R1HIK1</accession>
<dbReference type="AlphaFoldDB" id="A0A0R1HIK1"/>
<protein>
    <submittedName>
        <fullName evidence="2">Secreted protein</fullName>
    </submittedName>
</protein>
<name>A0A0R1HIK1_9LACO</name>
<dbReference type="STRING" id="1423719.FC66_GL000629"/>
<evidence type="ECO:0000259" key="1">
    <source>
        <dbReference type="Pfam" id="PF17936"/>
    </source>
</evidence>